<evidence type="ECO:0000313" key="2">
    <source>
        <dbReference type="Proteomes" id="UP001157502"/>
    </source>
</evidence>
<name>A0ACC2H9V8_DALPE</name>
<comment type="caution">
    <text evidence="1">The sequence shown here is derived from an EMBL/GenBank/DDBJ whole genome shotgun (WGS) entry which is preliminary data.</text>
</comment>
<reference evidence="1" key="1">
    <citation type="submission" date="2021-05" db="EMBL/GenBank/DDBJ databases">
        <authorList>
            <person name="Pan Q."/>
            <person name="Jouanno E."/>
            <person name="Zahm M."/>
            <person name="Klopp C."/>
            <person name="Cabau C."/>
            <person name="Louis A."/>
            <person name="Berthelot C."/>
            <person name="Parey E."/>
            <person name="Roest Crollius H."/>
            <person name="Montfort J."/>
            <person name="Robinson-Rechavi M."/>
            <person name="Bouchez O."/>
            <person name="Lampietro C."/>
            <person name="Lopez Roques C."/>
            <person name="Donnadieu C."/>
            <person name="Postlethwait J."/>
            <person name="Bobe J."/>
            <person name="Dillon D."/>
            <person name="Chandos A."/>
            <person name="von Hippel F."/>
            <person name="Guiguen Y."/>
        </authorList>
    </citation>
    <scope>NUCLEOTIDE SEQUENCE</scope>
    <source>
        <strain evidence="1">YG-Jan2019</strain>
    </source>
</reference>
<accession>A0ACC2H9V8</accession>
<sequence length="1580" mass="177800">MEWREQSNVSCDAAFLETQRWVQAVTKKTFGRNNFRSALENGVLLCDLINRIEPGIIKRVNRLSTPIAGLDNINVFLKACGKLGLKEAQLFHPGDLQDTSTRVTVKHQETSRRLKNVLITLYWLGRKTQSDPFFDGPNLNLNAFEGLLGITALAKALEESPVRRASSGSIRERDSGFGESWCSDREKEDIFPSLRGVHRRENSFDSLESLGSRPHSRSSDNTLKGSSEGCGSDAEADSDFRMAGDSSKDSLHYRRSLVIAPKTAAQFNQFLPTRDKPAAYVPAPLRKKRAERNEENRRSWASPMFTEEDGAFTRSKSMTDLGVETAALKQVQYEELQKMREMVKETEDQWQDDLNKWKNRRKSVNSDIVKKKEEREQIEQTTVSSSFQRSSRSSIGSRLNSLASLDQDVFEDSTPIIRPRTLHARSYTIDSSYISPRDPSPTPPTLPRAKEENPVPTYTTTTNRDISPSMDDMSDSATNSDSDTDSVGPTPNYNPLIPTPSEKAPSPASRYTSAAKMEEPSSATSGTNQTSNYIPRVPTLRTNENAPCPPPWCPSAARTEKTSIVTTDFGRASKYNPHVLAPTPSEKASTPAAKVEETSSASTAAPSNLLPKVTESRLPWEGKGAKEVTPSIGAGSLCKPPEHNYVAMETKYIPPVVSRVSSSLPRGYVRSDSARLTSVITARPFGNQSSRVASLPRAYTMDDSYKRVNGETEVSKKPLAPSRYSQVITSEDEAHSSSPHSSGGEEDEGQEEAEKNIQMGRGVTPTLAPSLVLAPVRSISPILQPPKVAFPENYSDMRISLNQKPNQSKDFGFQTKWDSTGVCVTSIQPGSSAEMCQLQVGDKVLSVSGRSVDKMSFSEWTSSQELALRKGSLTMDLRRHGRKNWDIDLPSLPFKNRKTINLTSMDNHPTLVGSPDMTTVNATTTSLDFTSRGSMEPTKELPNKPIIDVASNGLKGGFREETVISRNIESVEPISLKNLKRRSEFFEQGGSESTISDIPVPPITSTSDRWTWDGEAERRRQEKWQQEQERILQEKYRFDQKKLEEEWRRAQREAGTDGESYNNAPQEPKDLQVENRSRQFSPASPCQPALTREDQEEEIRKKREEENERKKCVEEENERKKRVEEENERKKRVEEENERKKRVEEENERKKRVEEENERKKRVEEEHRRGEEERRKERELLRLQEEKQEDEKRRKQREEELRWQRRKEEEREESRRQEAEQQRREQERKQEQQQCMGDSYGYAKVKPELFMVDREKSKSIPDIDDMEKSETTGWYKGSGGMAQRLLEEELRRKADKNAQGLRAASELELERRNILNAMKYREPERVASSGGLGEASWRKGQQTLSQAELERQQILQEMKKTTQLSTDNSWIRPSSISTDTVKDHTAGLVRRGESLDNLDANPRSSWRSSWTPGSTSSISTYSMPSNISGLNTTSFSGGAGYSDNGVGSRPGSATLPSSHSMSSLKGNGGSNPSSWSQHSSSSPSPIPSPGLESESRLSTQQRNRSVSGKKICTFCDTTLGKGAAMIIESLGLCYHLTCFKCMDCKSDLGGSEAGAEVRIRNRQLYCNSCYMRFKTGQVKM</sequence>
<organism evidence="1 2">
    <name type="scientific">Dallia pectoralis</name>
    <name type="common">Alaska blackfish</name>
    <dbReference type="NCBI Taxonomy" id="75939"/>
    <lineage>
        <taxon>Eukaryota</taxon>
        <taxon>Metazoa</taxon>
        <taxon>Chordata</taxon>
        <taxon>Craniata</taxon>
        <taxon>Vertebrata</taxon>
        <taxon>Euteleostomi</taxon>
        <taxon>Actinopterygii</taxon>
        <taxon>Neopterygii</taxon>
        <taxon>Teleostei</taxon>
        <taxon>Protacanthopterygii</taxon>
        <taxon>Esociformes</taxon>
        <taxon>Umbridae</taxon>
        <taxon>Dallia</taxon>
    </lineage>
</organism>
<gene>
    <name evidence="1" type="ORF">DPEC_G00044200</name>
</gene>
<evidence type="ECO:0000313" key="1">
    <source>
        <dbReference type="EMBL" id="KAJ8012567.1"/>
    </source>
</evidence>
<dbReference type="Proteomes" id="UP001157502">
    <property type="component" value="Chromosome 4"/>
</dbReference>
<proteinExistence type="predicted"/>
<protein>
    <submittedName>
        <fullName evidence="1">Uncharacterized protein</fullName>
    </submittedName>
</protein>
<keyword evidence="2" id="KW-1185">Reference proteome</keyword>
<dbReference type="EMBL" id="CM055731">
    <property type="protein sequence ID" value="KAJ8012567.1"/>
    <property type="molecule type" value="Genomic_DNA"/>
</dbReference>